<dbReference type="KEGG" id="upl:DSM104440_02841"/>
<dbReference type="InParanoid" id="A0A6M4HBM1"/>
<sequence>MPSLSRRAAAGLAALVAGLPLAAAASCGSAFCLVNTDWSMQGVYTDPGTRLDLRYEYVNLDQPRHGRDKVSVGQIPRHHDEIETRNRNWIATLDGNVNEQWGWSVAVPLVDREHQHVHNHQGAKILDAWDFSELGDVRAQGRYQFFTSRVDPAQPRSAGLTFGLKLPTGKHDVTNGQGAVAERPLQPGTGTTDLLLGLYVNGAMPLDGFSWFAQASGVAPLNERDGFKPGAQLVLDGGVRYAMTGDFAAMLQLNYQAKARDKGVEAEPEDSGQRQVFLTPGVSWAIGRAVQLYAYVQVPLYQSVNGVQLTADWSAMAGVSWRF</sequence>
<feature type="signal peptide" evidence="1">
    <location>
        <begin position="1"/>
        <end position="25"/>
    </location>
</feature>
<dbReference type="RefSeq" id="WP_171163784.1">
    <property type="nucleotide sequence ID" value="NZ_CP053073.1"/>
</dbReference>
<dbReference type="PROSITE" id="PS51257">
    <property type="entry name" value="PROKAR_LIPOPROTEIN"/>
    <property type="match status" value="1"/>
</dbReference>
<gene>
    <name evidence="2" type="ORF">DSM104440_02841</name>
</gene>
<dbReference type="Proteomes" id="UP000503096">
    <property type="component" value="Chromosome"/>
</dbReference>
<protein>
    <recommendedName>
        <fullName evidence="4">MetA-pathway of phenol degradation</fullName>
    </recommendedName>
</protein>
<name>A0A6M4HBM1_9PROT</name>
<dbReference type="EMBL" id="CP053073">
    <property type="protein sequence ID" value="QJR16013.1"/>
    <property type="molecule type" value="Genomic_DNA"/>
</dbReference>
<dbReference type="InterPro" id="IPR025737">
    <property type="entry name" value="FApF"/>
</dbReference>
<dbReference type="AlphaFoldDB" id="A0A6M4HBM1"/>
<reference evidence="2 3" key="1">
    <citation type="submission" date="2020-04" db="EMBL/GenBank/DDBJ databases">
        <title>Usitatibacter rugosus gen. nov., sp. nov. and Usitatibacter palustris sp. nov., novel members of Usitatibacteraceae fam. nov. within the order Nitrosomonadales isolated from soil.</title>
        <authorList>
            <person name="Huber K.J."/>
            <person name="Neumann-Schaal M."/>
            <person name="Geppert A."/>
            <person name="Luckner M."/>
            <person name="Wanner G."/>
            <person name="Overmann J."/>
        </authorList>
    </citation>
    <scope>NUCLEOTIDE SEQUENCE [LARGE SCALE GENOMIC DNA]</scope>
    <source>
        <strain evidence="2 3">Swamp67</strain>
    </source>
</reference>
<evidence type="ECO:0000256" key="1">
    <source>
        <dbReference type="SAM" id="SignalP"/>
    </source>
</evidence>
<evidence type="ECO:0008006" key="4">
    <source>
        <dbReference type="Google" id="ProtNLM"/>
    </source>
</evidence>
<proteinExistence type="predicted"/>
<keyword evidence="3" id="KW-1185">Reference proteome</keyword>
<dbReference type="Pfam" id="PF13557">
    <property type="entry name" value="Phenol_MetA_deg"/>
    <property type="match status" value="1"/>
</dbReference>
<feature type="chain" id="PRO_5026899734" description="MetA-pathway of phenol degradation" evidence="1">
    <location>
        <begin position="26"/>
        <end position="323"/>
    </location>
</feature>
<keyword evidence="1" id="KW-0732">Signal</keyword>
<evidence type="ECO:0000313" key="3">
    <source>
        <dbReference type="Proteomes" id="UP000503096"/>
    </source>
</evidence>
<accession>A0A6M4HBM1</accession>
<evidence type="ECO:0000313" key="2">
    <source>
        <dbReference type="EMBL" id="QJR16013.1"/>
    </source>
</evidence>
<organism evidence="2 3">
    <name type="scientific">Usitatibacter palustris</name>
    <dbReference type="NCBI Taxonomy" id="2732487"/>
    <lineage>
        <taxon>Bacteria</taxon>
        <taxon>Pseudomonadati</taxon>
        <taxon>Pseudomonadota</taxon>
        <taxon>Betaproteobacteria</taxon>
        <taxon>Nitrosomonadales</taxon>
        <taxon>Usitatibacteraceae</taxon>
        <taxon>Usitatibacter</taxon>
    </lineage>
</organism>